<dbReference type="EMBL" id="ML977577">
    <property type="protein sequence ID" value="KAF2002557.1"/>
    <property type="molecule type" value="Genomic_DNA"/>
</dbReference>
<name>A0A6A5WM09_9PLEO</name>
<accession>A0A6A5WM09</accession>
<dbReference type="AlphaFoldDB" id="A0A6A5WM09"/>
<protein>
    <submittedName>
        <fullName evidence="1">Uncharacterized protein</fullName>
    </submittedName>
</protein>
<evidence type="ECO:0000313" key="2">
    <source>
        <dbReference type="Proteomes" id="UP000799779"/>
    </source>
</evidence>
<reference evidence="1" key="1">
    <citation type="journal article" date="2020" name="Stud. Mycol.">
        <title>101 Dothideomycetes genomes: a test case for predicting lifestyles and emergence of pathogens.</title>
        <authorList>
            <person name="Haridas S."/>
            <person name="Albert R."/>
            <person name="Binder M."/>
            <person name="Bloem J."/>
            <person name="Labutti K."/>
            <person name="Salamov A."/>
            <person name="Andreopoulos B."/>
            <person name="Baker S."/>
            <person name="Barry K."/>
            <person name="Bills G."/>
            <person name="Bluhm B."/>
            <person name="Cannon C."/>
            <person name="Castanera R."/>
            <person name="Culley D."/>
            <person name="Daum C."/>
            <person name="Ezra D."/>
            <person name="Gonzalez J."/>
            <person name="Henrissat B."/>
            <person name="Kuo A."/>
            <person name="Liang C."/>
            <person name="Lipzen A."/>
            <person name="Lutzoni F."/>
            <person name="Magnuson J."/>
            <person name="Mondo S."/>
            <person name="Nolan M."/>
            <person name="Ohm R."/>
            <person name="Pangilinan J."/>
            <person name="Park H.-J."/>
            <person name="Ramirez L."/>
            <person name="Alfaro M."/>
            <person name="Sun H."/>
            <person name="Tritt A."/>
            <person name="Yoshinaga Y."/>
            <person name="Zwiers L.-H."/>
            <person name="Turgeon B."/>
            <person name="Goodwin S."/>
            <person name="Spatafora J."/>
            <person name="Crous P."/>
            <person name="Grigoriev I."/>
        </authorList>
    </citation>
    <scope>NUCLEOTIDE SEQUENCE</scope>
    <source>
        <strain evidence="1">CBS 123094</strain>
    </source>
</reference>
<keyword evidence="2" id="KW-1185">Reference proteome</keyword>
<proteinExistence type="predicted"/>
<gene>
    <name evidence="1" type="ORF">P154DRAFT_141570</name>
</gene>
<organism evidence="1 2">
    <name type="scientific">Amniculicola lignicola CBS 123094</name>
    <dbReference type="NCBI Taxonomy" id="1392246"/>
    <lineage>
        <taxon>Eukaryota</taxon>
        <taxon>Fungi</taxon>
        <taxon>Dikarya</taxon>
        <taxon>Ascomycota</taxon>
        <taxon>Pezizomycotina</taxon>
        <taxon>Dothideomycetes</taxon>
        <taxon>Pleosporomycetidae</taxon>
        <taxon>Pleosporales</taxon>
        <taxon>Amniculicolaceae</taxon>
        <taxon>Amniculicola</taxon>
    </lineage>
</organism>
<dbReference type="Proteomes" id="UP000799779">
    <property type="component" value="Unassembled WGS sequence"/>
</dbReference>
<sequence length="205" mass="22986">MSPIRNISMLDIPGPWGNISVTSGYISCVECELTIKMKILISTFQPAREKTRTRRVWCGAVEFEIVPRRHPRASLLAVAQCTLPALKDDATQKPPINKANQGVSRSGFSSREQYRSRQMQMESGVIIQFCREQGADNLSGVCQHTRCWRKDEVDQGASLVAASRTVCLGTVWSSELLHGISHCERRWYKACCLLIEPVSVALPRH</sequence>
<evidence type="ECO:0000313" key="1">
    <source>
        <dbReference type="EMBL" id="KAF2002557.1"/>
    </source>
</evidence>